<keyword evidence="1" id="KW-0175">Coiled coil</keyword>
<keyword evidence="2" id="KW-1133">Transmembrane helix</keyword>
<gene>
    <name evidence="3" type="primary">pilO</name>
    <name evidence="3" type="ORF">KC820_09820</name>
</gene>
<keyword evidence="4" id="KW-1185">Reference proteome</keyword>
<dbReference type="Proteomes" id="UP000675431">
    <property type="component" value="Unassembled WGS sequence"/>
</dbReference>
<protein>
    <submittedName>
        <fullName evidence="3">Type 4a pilus biogenesis protein PilO</fullName>
    </submittedName>
</protein>
<comment type="caution">
    <text evidence="3">The sequence shown here is derived from an EMBL/GenBank/DDBJ whole genome shotgun (WGS) entry which is preliminary data.</text>
</comment>
<name>A0A941CUZ4_9BACI</name>
<keyword evidence="2" id="KW-0812">Transmembrane</keyword>
<proteinExistence type="predicted"/>
<sequence length="189" mass="21564">MKIKLQPSQIKIILIWMALLIVGGTAFYFFYYSSQADELNRANEKLKIEEQREEALKQAKNKQEDMEAITIDDLLVQLPEGLNEKGFVQTVERAANGERLSIEEYLFEEPAAVSEDQEIIQQTVTLNGQANSIRAIERFIQQLESEERIIQVSRLTYQEQDAEEISFQAGVIIYGTGELVNGEEGQEES</sequence>
<evidence type="ECO:0000256" key="1">
    <source>
        <dbReference type="SAM" id="Coils"/>
    </source>
</evidence>
<dbReference type="GO" id="GO:0043107">
    <property type="term" value="P:type IV pilus-dependent motility"/>
    <property type="evidence" value="ECO:0007669"/>
    <property type="project" value="InterPro"/>
</dbReference>
<feature type="coiled-coil region" evidence="1">
    <location>
        <begin position="32"/>
        <end position="72"/>
    </location>
</feature>
<feature type="transmembrane region" description="Helical" evidence="2">
    <location>
        <begin position="12"/>
        <end position="31"/>
    </location>
</feature>
<dbReference type="AlphaFoldDB" id="A0A941CUZ4"/>
<evidence type="ECO:0000313" key="3">
    <source>
        <dbReference type="EMBL" id="MBR7554447.1"/>
    </source>
</evidence>
<evidence type="ECO:0000256" key="2">
    <source>
        <dbReference type="SAM" id="Phobius"/>
    </source>
</evidence>
<dbReference type="GO" id="GO:0043683">
    <property type="term" value="P:type IV pilus assembly"/>
    <property type="evidence" value="ECO:0007669"/>
    <property type="project" value="InterPro"/>
</dbReference>
<reference evidence="3 4" key="1">
    <citation type="submission" date="2021-04" db="EMBL/GenBank/DDBJ databases">
        <title>Allobacillus sp. nov. SKP8-2 isolated from shrimp paste.</title>
        <authorList>
            <person name="Tanasupawat S."/>
            <person name="Yiamsombat S."/>
            <person name="Kanchanasin P."/>
            <person name="Kuncharoen N."/>
        </authorList>
    </citation>
    <scope>NUCLEOTIDE SEQUENCE [LARGE SCALE GENOMIC DNA]</scope>
    <source>
        <strain evidence="3 4">SKP8-2</strain>
    </source>
</reference>
<keyword evidence="2" id="KW-0472">Membrane</keyword>
<organism evidence="3 4">
    <name type="scientific">Allobacillus saliphilus</name>
    <dbReference type="NCBI Taxonomy" id="2912308"/>
    <lineage>
        <taxon>Bacteria</taxon>
        <taxon>Bacillati</taxon>
        <taxon>Bacillota</taxon>
        <taxon>Bacilli</taxon>
        <taxon>Bacillales</taxon>
        <taxon>Bacillaceae</taxon>
        <taxon>Allobacillus</taxon>
    </lineage>
</organism>
<evidence type="ECO:0000313" key="4">
    <source>
        <dbReference type="Proteomes" id="UP000675431"/>
    </source>
</evidence>
<accession>A0A941CUZ4</accession>
<dbReference type="RefSeq" id="WP_212370627.1">
    <property type="nucleotide sequence ID" value="NZ_JAGSIE010000029.1"/>
</dbReference>
<dbReference type="EMBL" id="JAGSIE010000029">
    <property type="protein sequence ID" value="MBR7554447.1"/>
    <property type="molecule type" value="Genomic_DNA"/>
</dbReference>